<proteinExistence type="predicted"/>
<dbReference type="STRING" id="1114924.SAMN05216258_107197"/>
<name>A0A1I3IS21_9RHOB</name>
<protein>
    <submittedName>
        <fullName evidence="2">Uncharacterized protein</fullName>
    </submittedName>
</protein>
<evidence type="ECO:0000256" key="1">
    <source>
        <dbReference type="SAM" id="Phobius"/>
    </source>
</evidence>
<keyword evidence="1" id="KW-0472">Membrane</keyword>
<feature type="transmembrane region" description="Helical" evidence="1">
    <location>
        <begin position="58"/>
        <end position="74"/>
    </location>
</feature>
<evidence type="ECO:0000313" key="2">
    <source>
        <dbReference type="EMBL" id="SFI50748.1"/>
    </source>
</evidence>
<dbReference type="RefSeq" id="WP_092861224.1">
    <property type="nucleotide sequence ID" value="NZ_FOQH01000007.1"/>
</dbReference>
<accession>A0A1I3IS21</accession>
<sequence>MSRLNGPASPGGGPLHARQRYSTARVVTALLFGAAAAGMAALHFRFVPLEEIHDPGEIYMALGACGAIAGWKWLGAHLGRGLGSTVRAALVSAVAAGVLFSLAAGARSVVAAYGFSHFATAEALFMHLIKKAVEMGELLVASPAAIPSLLAAVGVGLLGELARRAWDRVVIEPT</sequence>
<organism evidence="2 3">
    <name type="scientific">Albimonas pacifica</name>
    <dbReference type="NCBI Taxonomy" id="1114924"/>
    <lineage>
        <taxon>Bacteria</taxon>
        <taxon>Pseudomonadati</taxon>
        <taxon>Pseudomonadota</taxon>
        <taxon>Alphaproteobacteria</taxon>
        <taxon>Rhodobacterales</taxon>
        <taxon>Paracoccaceae</taxon>
        <taxon>Albimonas</taxon>
    </lineage>
</organism>
<feature type="transmembrane region" description="Helical" evidence="1">
    <location>
        <begin position="138"/>
        <end position="158"/>
    </location>
</feature>
<feature type="transmembrane region" description="Helical" evidence="1">
    <location>
        <begin position="26"/>
        <end position="46"/>
    </location>
</feature>
<keyword evidence="1" id="KW-1133">Transmembrane helix</keyword>
<keyword evidence="3" id="KW-1185">Reference proteome</keyword>
<dbReference type="Proteomes" id="UP000199377">
    <property type="component" value="Unassembled WGS sequence"/>
</dbReference>
<dbReference type="EMBL" id="FOQH01000007">
    <property type="protein sequence ID" value="SFI50748.1"/>
    <property type="molecule type" value="Genomic_DNA"/>
</dbReference>
<keyword evidence="1" id="KW-0812">Transmembrane</keyword>
<reference evidence="2 3" key="1">
    <citation type="submission" date="2016-10" db="EMBL/GenBank/DDBJ databases">
        <authorList>
            <person name="de Groot N.N."/>
        </authorList>
    </citation>
    <scope>NUCLEOTIDE SEQUENCE [LARGE SCALE GENOMIC DNA]</scope>
    <source>
        <strain evidence="2 3">CGMCC 1.11030</strain>
    </source>
</reference>
<dbReference type="AlphaFoldDB" id="A0A1I3IS21"/>
<evidence type="ECO:0000313" key="3">
    <source>
        <dbReference type="Proteomes" id="UP000199377"/>
    </source>
</evidence>
<feature type="transmembrane region" description="Helical" evidence="1">
    <location>
        <begin position="86"/>
        <end position="104"/>
    </location>
</feature>
<gene>
    <name evidence="2" type="ORF">SAMN05216258_107197</name>
</gene>